<evidence type="ECO:0000256" key="4">
    <source>
        <dbReference type="ARBA" id="ARBA00035256"/>
    </source>
</evidence>
<evidence type="ECO:0000256" key="1">
    <source>
        <dbReference type="ARBA" id="ARBA00006242"/>
    </source>
</evidence>
<dbReference type="PRINTS" id="PR00395">
    <property type="entry name" value="RIBOSOMALS2"/>
</dbReference>
<dbReference type="Gene3D" id="1.10.287.610">
    <property type="entry name" value="Helix hairpin bin"/>
    <property type="match status" value="1"/>
</dbReference>
<keyword evidence="2 5" id="KW-0689">Ribosomal protein</keyword>
<sequence length="248" mass="27661">MLFGYIFMENTNDTKEIGVEKKELIERMFDAGTHYGYSKSRRHPSSKGYIFGTKNKTDIFDLEKTSDALINAKKFISEVAMSGKSILFVSSKPEAGKLIKETAESIGEPYVIGRWIGGTLTNFDTIKKRVAKLIDLTSKRESGALSKYTKKEQLLMSREEEKLEEKFGGISGMSTYPGAIFVIDLKKEDIVVKEAKVKKIPIVSLSSSDCDLKLADYPIPGNDTNQKSISFFLKEIASAHKAGKMSKK</sequence>
<keyword evidence="3 5" id="KW-0687">Ribonucleoprotein</keyword>
<dbReference type="EMBL" id="PCTT01000022">
    <property type="protein sequence ID" value="PIP87164.1"/>
    <property type="molecule type" value="Genomic_DNA"/>
</dbReference>
<organism evidence="7 8">
    <name type="scientific">Candidatus Campbellbacteria bacterium CG22_combo_CG10-13_8_21_14_all_36_13</name>
    <dbReference type="NCBI Taxonomy" id="1974529"/>
    <lineage>
        <taxon>Bacteria</taxon>
        <taxon>Candidatus Campbelliibacteriota</taxon>
    </lineage>
</organism>
<dbReference type="GO" id="GO:0006412">
    <property type="term" value="P:translation"/>
    <property type="evidence" value="ECO:0007669"/>
    <property type="project" value="UniProtKB-UniRule"/>
</dbReference>
<gene>
    <name evidence="5 7" type="primary">rpsB</name>
    <name evidence="7" type="ORF">COW81_01680</name>
</gene>
<proteinExistence type="inferred from homology"/>
<dbReference type="GO" id="GO:0022627">
    <property type="term" value="C:cytosolic small ribosomal subunit"/>
    <property type="evidence" value="ECO:0007669"/>
    <property type="project" value="TreeGrafter"/>
</dbReference>
<dbReference type="InterPro" id="IPR005706">
    <property type="entry name" value="Ribosomal_uS2_bac/mit/plastid"/>
</dbReference>
<evidence type="ECO:0000256" key="3">
    <source>
        <dbReference type="ARBA" id="ARBA00023274"/>
    </source>
</evidence>
<dbReference type="InterPro" id="IPR001865">
    <property type="entry name" value="Ribosomal_uS2"/>
</dbReference>
<evidence type="ECO:0000256" key="6">
    <source>
        <dbReference type="RuleBase" id="RU003631"/>
    </source>
</evidence>
<dbReference type="GO" id="GO:0003735">
    <property type="term" value="F:structural constituent of ribosome"/>
    <property type="evidence" value="ECO:0007669"/>
    <property type="project" value="InterPro"/>
</dbReference>
<dbReference type="AlphaFoldDB" id="A0A2H0DYB7"/>
<dbReference type="InterPro" id="IPR023591">
    <property type="entry name" value="Ribosomal_uS2_flav_dom_sf"/>
</dbReference>
<evidence type="ECO:0000256" key="5">
    <source>
        <dbReference type="HAMAP-Rule" id="MF_00291"/>
    </source>
</evidence>
<dbReference type="NCBIfam" id="TIGR01011">
    <property type="entry name" value="rpsB_bact"/>
    <property type="match status" value="1"/>
</dbReference>
<dbReference type="InterPro" id="IPR018130">
    <property type="entry name" value="Ribosomal_uS2_CS"/>
</dbReference>
<comment type="caution">
    <text evidence="7">The sequence shown here is derived from an EMBL/GenBank/DDBJ whole genome shotgun (WGS) entry which is preliminary data.</text>
</comment>
<dbReference type="Gene3D" id="3.40.50.10490">
    <property type="entry name" value="Glucose-6-phosphate isomerase like protein, domain 1"/>
    <property type="match status" value="1"/>
</dbReference>
<dbReference type="CDD" id="cd01425">
    <property type="entry name" value="RPS2"/>
    <property type="match status" value="1"/>
</dbReference>
<protein>
    <recommendedName>
        <fullName evidence="4 5">Small ribosomal subunit protein uS2</fullName>
    </recommendedName>
</protein>
<dbReference type="SUPFAM" id="SSF52313">
    <property type="entry name" value="Ribosomal protein S2"/>
    <property type="match status" value="1"/>
</dbReference>
<dbReference type="PANTHER" id="PTHR12534">
    <property type="entry name" value="30S RIBOSOMAL PROTEIN S2 PROKARYOTIC AND ORGANELLAR"/>
    <property type="match status" value="1"/>
</dbReference>
<name>A0A2H0DYB7_9BACT</name>
<comment type="similarity">
    <text evidence="1 5 6">Belongs to the universal ribosomal protein uS2 family.</text>
</comment>
<evidence type="ECO:0000313" key="8">
    <source>
        <dbReference type="Proteomes" id="UP000231143"/>
    </source>
</evidence>
<dbReference type="Pfam" id="PF00318">
    <property type="entry name" value="Ribosomal_S2"/>
    <property type="match status" value="1"/>
</dbReference>
<dbReference type="HAMAP" id="MF_00291_B">
    <property type="entry name" value="Ribosomal_uS2_B"/>
    <property type="match status" value="1"/>
</dbReference>
<dbReference type="FunFam" id="1.10.287.610:FF:000001">
    <property type="entry name" value="30S ribosomal protein S2"/>
    <property type="match status" value="1"/>
</dbReference>
<evidence type="ECO:0000256" key="2">
    <source>
        <dbReference type="ARBA" id="ARBA00022980"/>
    </source>
</evidence>
<dbReference type="Proteomes" id="UP000231143">
    <property type="component" value="Unassembled WGS sequence"/>
</dbReference>
<dbReference type="PANTHER" id="PTHR12534:SF0">
    <property type="entry name" value="SMALL RIBOSOMAL SUBUNIT PROTEIN US2M"/>
    <property type="match status" value="1"/>
</dbReference>
<dbReference type="PROSITE" id="PS00963">
    <property type="entry name" value="RIBOSOMAL_S2_2"/>
    <property type="match status" value="1"/>
</dbReference>
<reference evidence="7 8" key="1">
    <citation type="submission" date="2017-09" db="EMBL/GenBank/DDBJ databases">
        <title>Depth-based differentiation of microbial function through sediment-hosted aquifers and enrichment of novel symbionts in the deep terrestrial subsurface.</title>
        <authorList>
            <person name="Probst A.J."/>
            <person name="Ladd B."/>
            <person name="Jarett J.K."/>
            <person name="Geller-Mcgrath D.E."/>
            <person name="Sieber C.M."/>
            <person name="Emerson J.B."/>
            <person name="Anantharaman K."/>
            <person name="Thomas B.C."/>
            <person name="Malmstrom R."/>
            <person name="Stieglmeier M."/>
            <person name="Klingl A."/>
            <person name="Woyke T."/>
            <person name="Ryan C.M."/>
            <person name="Banfield J.F."/>
        </authorList>
    </citation>
    <scope>NUCLEOTIDE SEQUENCE [LARGE SCALE GENOMIC DNA]</scope>
    <source>
        <strain evidence="7">CG22_combo_CG10-13_8_21_14_all_36_13</strain>
    </source>
</reference>
<accession>A0A2H0DYB7</accession>
<evidence type="ECO:0000313" key="7">
    <source>
        <dbReference type="EMBL" id="PIP87164.1"/>
    </source>
</evidence>